<dbReference type="SUPFAM" id="SSF51658">
    <property type="entry name" value="Xylose isomerase-like"/>
    <property type="match status" value="1"/>
</dbReference>
<accession>A0A286RIG1</accession>
<dbReference type="PANTHER" id="PTHR12110:SF52">
    <property type="entry name" value="XYLOSE ISOMERASE"/>
    <property type="match status" value="1"/>
</dbReference>
<dbReference type="InterPro" id="IPR013022">
    <property type="entry name" value="Xyl_isomerase-like_TIM-brl"/>
</dbReference>
<sequence length="273" mass="29987">MACLSVSETTTFRWSFEEDVLRYKAAGIPAIGVWRQKLSDFGEEKGAELLSETGMQVSHLFWAGGFTGTDGRTFRGAVEDALEAVRTAAELKTRCLLVYSGARGLHTHNHARRLFREALKEMIPLAQELGVFLGVEPMHPGCAGDFTFITDLDEYFKLVDAIGSNQVKLIFDVYHLGAVPDIVSRIPQLIPHIALVQLGDAKSPPNGEVNRCLLGEGSLPIVELVRALRDNGYDGFFDVELIGEDVEAYSYDDLLEHAKAAYARLLGETAGVQ</sequence>
<dbReference type="Proteomes" id="UP000215086">
    <property type="component" value="Chromosome"/>
</dbReference>
<dbReference type="RefSeq" id="WP_095415719.1">
    <property type="nucleotide sequence ID" value="NZ_CP018477.1"/>
</dbReference>
<evidence type="ECO:0000313" key="3">
    <source>
        <dbReference type="Proteomes" id="UP000215086"/>
    </source>
</evidence>
<dbReference type="InterPro" id="IPR050312">
    <property type="entry name" value="IolE/XylAMocC-like"/>
</dbReference>
<dbReference type="AlphaFoldDB" id="A0A286RIG1"/>
<feature type="domain" description="Xylose isomerase-like TIM barrel" evidence="1">
    <location>
        <begin position="24"/>
        <end position="249"/>
    </location>
</feature>
<evidence type="ECO:0000313" key="2">
    <source>
        <dbReference type="EMBL" id="ASV75751.1"/>
    </source>
</evidence>
<organism evidence="2 3">
    <name type="scientific">Thermogutta terrifontis</name>
    <dbReference type="NCBI Taxonomy" id="1331910"/>
    <lineage>
        <taxon>Bacteria</taxon>
        <taxon>Pseudomonadati</taxon>
        <taxon>Planctomycetota</taxon>
        <taxon>Planctomycetia</taxon>
        <taxon>Pirellulales</taxon>
        <taxon>Thermoguttaceae</taxon>
        <taxon>Thermogutta</taxon>
    </lineage>
</organism>
<dbReference type="PANTHER" id="PTHR12110">
    <property type="entry name" value="HYDROXYPYRUVATE ISOMERASE"/>
    <property type="match status" value="1"/>
</dbReference>
<dbReference type="Pfam" id="PF01261">
    <property type="entry name" value="AP_endonuc_2"/>
    <property type="match status" value="1"/>
</dbReference>
<name>A0A286RIG1_9BACT</name>
<reference evidence="2 3" key="1">
    <citation type="journal article" name="Front. Microbiol.">
        <title>Sugar Metabolism of the First Thermophilic Planctomycete Thermogutta terrifontis: Comparative Genomic and Transcriptomic Approaches.</title>
        <authorList>
            <person name="Elcheninov A.G."/>
            <person name="Menzel P."/>
            <person name="Gudbergsdottir S.R."/>
            <person name="Slesarev A.I."/>
            <person name="Kadnikov V.V."/>
            <person name="Krogh A."/>
            <person name="Bonch-Osmolovskaya E.A."/>
            <person name="Peng X."/>
            <person name="Kublanov I.V."/>
        </authorList>
    </citation>
    <scope>NUCLEOTIDE SEQUENCE [LARGE SCALE GENOMIC DNA]</scope>
    <source>
        <strain evidence="2 3">R1</strain>
    </source>
</reference>
<dbReference type="Gene3D" id="3.20.20.150">
    <property type="entry name" value="Divalent-metal-dependent TIM barrel enzymes"/>
    <property type="match status" value="1"/>
</dbReference>
<dbReference type="OrthoDB" id="9782626at2"/>
<dbReference type="KEGG" id="ttf:THTE_3149"/>
<evidence type="ECO:0000259" key="1">
    <source>
        <dbReference type="Pfam" id="PF01261"/>
    </source>
</evidence>
<gene>
    <name evidence="2" type="ORF">THTE_3149</name>
</gene>
<keyword evidence="2" id="KW-0413">Isomerase</keyword>
<proteinExistence type="predicted"/>
<dbReference type="InterPro" id="IPR036237">
    <property type="entry name" value="Xyl_isomerase-like_sf"/>
</dbReference>
<dbReference type="EMBL" id="CP018477">
    <property type="protein sequence ID" value="ASV75751.1"/>
    <property type="molecule type" value="Genomic_DNA"/>
</dbReference>
<dbReference type="GO" id="GO:0016853">
    <property type="term" value="F:isomerase activity"/>
    <property type="evidence" value="ECO:0007669"/>
    <property type="project" value="UniProtKB-KW"/>
</dbReference>
<keyword evidence="3" id="KW-1185">Reference proteome</keyword>
<protein>
    <submittedName>
        <fullName evidence="2">Sugar phosphate isomerases/epimerase</fullName>
    </submittedName>
</protein>